<dbReference type="STRING" id="210143.A0A1R3K3V5"/>
<keyword evidence="1" id="KW-0472">Membrane</keyword>
<feature type="transmembrane region" description="Helical" evidence="1">
    <location>
        <begin position="12"/>
        <end position="29"/>
    </location>
</feature>
<proteinExistence type="predicted"/>
<protein>
    <submittedName>
        <fullName evidence="2">Uncharacterized protein</fullName>
    </submittedName>
</protein>
<dbReference type="Proteomes" id="UP000188268">
    <property type="component" value="Unassembled WGS sequence"/>
</dbReference>
<dbReference type="AlphaFoldDB" id="A0A1R3K3V5"/>
<dbReference type="InterPro" id="IPR009943">
    <property type="entry name" value="DUF1475"/>
</dbReference>
<gene>
    <name evidence="2" type="ORF">CCACVL1_03010</name>
</gene>
<dbReference type="Gramene" id="OMP01769">
    <property type="protein sequence ID" value="OMP01769"/>
    <property type="gene ID" value="CCACVL1_03010"/>
</dbReference>
<dbReference type="Pfam" id="PF07343">
    <property type="entry name" value="DUF1475"/>
    <property type="match status" value="1"/>
</dbReference>
<feature type="transmembrane region" description="Helical" evidence="1">
    <location>
        <begin position="41"/>
        <end position="60"/>
    </location>
</feature>
<feature type="non-terminal residue" evidence="2">
    <location>
        <position position="61"/>
    </location>
</feature>
<sequence length="61" mass="6710">MAGSLLVNGLKTLFIALCCLMIATLIYTISIDGLPFRMELLTPWMAATLVDFYINVVPFAV</sequence>
<comment type="caution">
    <text evidence="2">The sequence shown here is derived from an EMBL/GenBank/DDBJ whole genome shotgun (WGS) entry which is preliminary data.</text>
</comment>
<keyword evidence="3" id="KW-1185">Reference proteome</keyword>
<name>A0A1R3K3V5_COCAP</name>
<evidence type="ECO:0000313" key="3">
    <source>
        <dbReference type="Proteomes" id="UP000188268"/>
    </source>
</evidence>
<evidence type="ECO:0000313" key="2">
    <source>
        <dbReference type="EMBL" id="OMP01769.1"/>
    </source>
</evidence>
<dbReference type="EMBL" id="AWWV01006354">
    <property type="protein sequence ID" value="OMP01769.1"/>
    <property type="molecule type" value="Genomic_DNA"/>
</dbReference>
<dbReference type="OrthoDB" id="611851at2759"/>
<keyword evidence="1" id="KW-0812">Transmembrane</keyword>
<accession>A0A1R3K3V5</accession>
<evidence type="ECO:0000256" key="1">
    <source>
        <dbReference type="SAM" id="Phobius"/>
    </source>
</evidence>
<reference evidence="2 3" key="1">
    <citation type="submission" date="2013-09" db="EMBL/GenBank/DDBJ databases">
        <title>Corchorus capsularis genome sequencing.</title>
        <authorList>
            <person name="Alam M."/>
            <person name="Haque M.S."/>
            <person name="Islam M.S."/>
            <person name="Emdad E.M."/>
            <person name="Islam M.M."/>
            <person name="Ahmed B."/>
            <person name="Halim A."/>
            <person name="Hossen Q.M.M."/>
            <person name="Hossain M.Z."/>
            <person name="Ahmed R."/>
            <person name="Khan M.M."/>
            <person name="Islam R."/>
            <person name="Rashid M.M."/>
            <person name="Khan S.A."/>
            <person name="Rahman M.S."/>
            <person name="Alam M."/>
        </authorList>
    </citation>
    <scope>NUCLEOTIDE SEQUENCE [LARGE SCALE GENOMIC DNA]</scope>
    <source>
        <strain evidence="3">cv. CVL-1</strain>
        <tissue evidence="2">Whole seedling</tissue>
    </source>
</reference>
<organism evidence="2 3">
    <name type="scientific">Corchorus capsularis</name>
    <name type="common">Jute</name>
    <dbReference type="NCBI Taxonomy" id="210143"/>
    <lineage>
        <taxon>Eukaryota</taxon>
        <taxon>Viridiplantae</taxon>
        <taxon>Streptophyta</taxon>
        <taxon>Embryophyta</taxon>
        <taxon>Tracheophyta</taxon>
        <taxon>Spermatophyta</taxon>
        <taxon>Magnoliopsida</taxon>
        <taxon>eudicotyledons</taxon>
        <taxon>Gunneridae</taxon>
        <taxon>Pentapetalae</taxon>
        <taxon>rosids</taxon>
        <taxon>malvids</taxon>
        <taxon>Malvales</taxon>
        <taxon>Malvaceae</taxon>
        <taxon>Grewioideae</taxon>
        <taxon>Apeibeae</taxon>
        <taxon>Corchorus</taxon>
    </lineage>
</organism>
<keyword evidence="1" id="KW-1133">Transmembrane helix</keyword>
<dbReference type="PANTHER" id="PTHR36318">
    <property type="entry name" value="OS06G0581300 PROTEIN"/>
    <property type="match status" value="1"/>
</dbReference>
<dbReference type="PANTHER" id="PTHR36318:SF3">
    <property type="entry name" value="OS06G0581300 PROTEIN"/>
    <property type="match status" value="1"/>
</dbReference>